<evidence type="ECO:0000259" key="2">
    <source>
        <dbReference type="Pfam" id="PF02777"/>
    </source>
</evidence>
<comment type="function">
    <text evidence="1">Component of the mitochondrial ribosome (mitoribosome), a dedicated translation machinery responsible for the synthesis of mitochondrial genome-encoded proteins, including at least some of the essential transmembrane subunits of the mitochondrial respiratory chain. The mitoribosomes are attached to the mitochondrial inner membrane and translation products are cotranslationally integrated into the membrane.</text>
</comment>
<dbReference type="InterPro" id="IPR019832">
    <property type="entry name" value="Mn/Fe_SOD_C"/>
</dbReference>
<gene>
    <name evidence="3" type="ORF">LADA_0F12288G</name>
</gene>
<dbReference type="PANTHER" id="PTHR43595">
    <property type="entry name" value="37S RIBOSOMAL PROTEIN S26, MITOCHONDRIAL"/>
    <property type="match status" value="1"/>
</dbReference>
<reference evidence="3 4" key="1">
    <citation type="submission" date="2016-03" db="EMBL/GenBank/DDBJ databases">
        <authorList>
            <person name="Devillers H."/>
        </authorList>
    </citation>
    <scope>NUCLEOTIDE SEQUENCE [LARGE SCALE GENOMIC DNA]</scope>
    <source>
        <strain evidence="3">CBS 10888</strain>
    </source>
</reference>
<dbReference type="STRING" id="1266660.A0A1G4JMT7"/>
<dbReference type="GO" id="GO:0046872">
    <property type="term" value="F:metal ion binding"/>
    <property type="evidence" value="ECO:0007669"/>
    <property type="project" value="InterPro"/>
</dbReference>
<dbReference type="InterPro" id="IPR036314">
    <property type="entry name" value="SOD_C_sf"/>
</dbReference>
<dbReference type="EMBL" id="LT598458">
    <property type="protein sequence ID" value="SCU91820.1"/>
    <property type="molecule type" value="Genomic_DNA"/>
</dbReference>
<dbReference type="InterPro" id="IPR036324">
    <property type="entry name" value="Mn/Fe_SOD_N_sf"/>
</dbReference>
<dbReference type="Pfam" id="PF02777">
    <property type="entry name" value="Sod_Fe_C"/>
    <property type="match status" value="1"/>
</dbReference>
<sequence length="310" mass="35057">MFRTNLAPRNFARAYITPSLEHLKRGTGLSGVFSEKGLKTAWFDRAELYTENLNKYLSQSEEKPLESIIHENAKSASKRDIFNQASQLYNLKFAMSCLYGNDQPTITTKPGPQSLLKTPELELNYKNDPRQTGNERLSSAIASSFGSLIEFRSLLLNSNKAISGDGYTWLVARKVNTSQRESLVSGNVEFDWLYVLNTYNAGSPFNFNKVGHMSDLKKQLSKLKPVDEEAQADIESNPLQVKSVQEARDSESYKSTTYVPLLAVDASPKAWLTDYGVFGKEAYLERVWESIEWNIVEQRLPARAPNYQLT</sequence>
<dbReference type="GO" id="GO:0005763">
    <property type="term" value="C:mitochondrial small ribosomal subunit"/>
    <property type="evidence" value="ECO:0007669"/>
    <property type="project" value="EnsemblFungi"/>
</dbReference>
<keyword evidence="4" id="KW-1185">Reference proteome</keyword>
<dbReference type="GO" id="GO:0003735">
    <property type="term" value="F:structural constituent of ribosome"/>
    <property type="evidence" value="ECO:0007669"/>
    <property type="project" value="EnsemblFungi"/>
</dbReference>
<dbReference type="PANTHER" id="PTHR43595:SF1">
    <property type="entry name" value="SMALL RIBOSOMAL SUBUNIT PROTEIN MS43"/>
    <property type="match status" value="1"/>
</dbReference>
<feature type="domain" description="Manganese/iron superoxide dismutase C-terminal" evidence="2">
    <location>
        <begin position="239"/>
        <end position="299"/>
    </location>
</feature>
<dbReference type="SUPFAM" id="SSF54719">
    <property type="entry name" value="Fe,Mn superoxide dismutase (SOD), C-terminal domain"/>
    <property type="match status" value="1"/>
</dbReference>
<protein>
    <submittedName>
        <fullName evidence="3">LADA_0F12288g1_1</fullName>
    </submittedName>
</protein>
<dbReference type="AlphaFoldDB" id="A0A1G4JMT7"/>
<dbReference type="OrthoDB" id="275227at2759"/>
<dbReference type="GO" id="GO:0004784">
    <property type="term" value="F:superoxide dismutase activity"/>
    <property type="evidence" value="ECO:0007669"/>
    <property type="project" value="InterPro"/>
</dbReference>
<organism evidence="3 4">
    <name type="scientific">Lachancea dasiensis</name>
    <dbReference type="NCBI Taxonomy" id="1072105"/>
    <lineage>
        <taxon>Eukaryota</taxon>
        <taxon>Fungi</taxon>
        <taxon>Dikarya</taxon>
        <taxon>Ascomycota</taxon>
        <taxon>Saccharomycotina</taxon>
        <taxon>Saccharomycetes</taxon>
        <taxon>Saccharomycetales</taxon>
        <taxon>Saccharomycetaceae</taxon>
        <taxon>Lachancea</taxon>
    </lineage>
</organism>
<evidence type="ECO:0000313" key="3">
    <source>
        <dbReference type="EMBL" id="SCU91820.1"/>
    </source>
</evidence>
<accession>A0A1G4JMT7</accession>
<dbReference type="Gene3D" id="3.55.40.20">
    <property type="entry name" value="Iron/manganese superoxide dismutase, C-terminal domain"/>
    <property type="match status" value="1"/>
</dbReference>
<dbReference type="SUPFAM" id="SSF46609">
    <property type="entry name" value="Fe,Mn superoxide dismutase (SOD), N-terminal domain"/>
    <property type="match status" value="1"/>
</dbReference>
<evidence type="ECO:0000313" key="4">
    <source>
        <dbReference type="Proteomes" id="UP000190274"/>
    </source>
</evidence>
<evidence type="ECO:0000256" key="1">
    <source>
        <dbReference type="ARBA" id="ARBA00037226"/>
    </source>
</evidence>
<proteinExistence type="predicted"/>
<dbReference type="Proteomes" id="UP000190274">
    <property type="component" value="Chromosome F"/>
</dbReference>
<name>A0A1G4JMT7_9SACH</name>